<dbReference type="FunCoup" id="H2L7I9">
    <property type="interactions" value="1111"/>
</dbReference>
<feature type="coiled-coil region" evidence="1">
    <location>
        <begin position="310"/>
        <end position="343"/>
    </location>
</feature>
<keyword evidence="1" id="KW-0175">Coiled coil</keyword>
<dbReference type="PROSITE" id="PS50096">
    <property type="entry name" value="IQ"/>
    <property type="match status" value="2"/>
</dbReference>
<accession>H2L7I9</accession>
<sequence>MVVIEEEEALVSELQNQLQKEDLNPQEKIRLLNDGLSNALNLASVQPHNDGLTRVKSRLYHSGILSQCALTLSLPPSRLRGSWSAAATLAHLTSSCCVGVEPGRRSEAFHQLLLPSVMDGLLSLASLLMSHAEHVSHFKKVMDSVGWLVSAHTHLTSQVLSSIHYEQIQMCEDASVCLLCMQLWIQICTVSRGFLPSLTDDSILLLLNEAVGQLAVMSDTAVGGASIKLILLMASQLGFRFRPLLMSFKGLDSLLLKDWRGRGFDQDIDQLIEVIQSEKDARKSQVSSERERAACLIQAAWRSYRTRRRVKSLNRAVSALQRRYRAQRRQQQQQKEAKQWEEELKYQLCADSSEMHVTIFICEFTQEDVFQHTHVDQEDSESVLFPVDVCLRRQRARREFHQKQRRLLQLLPPDQVQAYLQECERRAAVKIQSFWRGVRDRRHYHNTVRKALKERRMRQQAARTLQRAVRRFLEKRRMAKARPLDLLWIGQKGLTDSRRAELKQQVEEYITVHKSSRVSPEECASLHEEAQLLLQAELQKGAQQRREEQRVEALLAHTRTQLELLRDAPPLGAVTETMAQTFLTPAAALAARARNAHNARLQADRLPWWKTLGEARTFGSAHLQELEAELEAKLGGLYIGGSAVVRTQTEVEKVKLLPEERGAAT</sequence>
<protein>
    <recommendedName>
        <fullName evidence="4">IQ motif containing B1</fullName>
    </recommendedName>
</protein>
<evidence type="ECO:0008006" key="4">
    <source>
        <dbReference type="Google" id="ProtNLM"/>
    </source>
</evidence>
<keyword evidence="3" id="KW-1185">Reference proteome</keyword>
<organism evidence="2 3">
    <name type="scientific">Oryzias latipes</name>
    <name type="common">Japanese rice fish</name>
    <name type="synonym">Japanese killifish</name>
    <dbReference type="NCBI Taxonomy" id="8090"/>
    <lineage>
        <taxon>Eukaryota</taxon>
        <taxon>Metazoa</taxon>
        <taxon>Chordata</taxon>
        <taxon>Craniata</taxon>
        <taxon>Vertebrata</taxon>
        <taxon>Euteleostomi</taxon>
        <taxon>Actinopterygii</taxon>
        <taxon>Neopterygii</taxon>
        <taxon>Teleostei</taxon>
        <taxon>Neoteleostei</taxon>
        <taxon>Acanthomorphata</taxon>
        <taxon>Ovalentaria</taxon>
        <taxon>Atherinomorphae</taxon>
        <taxon>Beloniformes</taxon>
        <taxon>Adrianichthyidae</taxon>
        <taxon>Oryziinae</taxon>
        <taxon>Oryzias</taxon>
    </lineage>
</organism>
<dbReference type="STRING" id="8090.ENSORLP00000001802"/>
<proteinExistence type="predicted"/>
<dbReference type="Ensembl" id="ENSORLT00000001803.2">
    <property type="protein sequence ID" value="ENSORLP00000001802.2"/>
    <property type="gene ID" value="ENSORLG00000001455.2"/>
</dbReference>
<dbReference type="SMART" id="SM00015">
    <property type="entry name" value="IQ"/>
    <property type="match status" value="3"/>
</dbReference>
<gene>
    <name evidence="2" type="primary">iqcb1</name>
</gene>
<reference evidence="2" key="3">
    <citation type="submission" date="2025-09" db="UniProtKB">
        <authorList>
            <consortium name="Ensembl"/>
        </authorList>
    </citation>
    <scope>IDENTIFICATION</scope>
    <source>
        <strain evidence="2">Hd-rR</strain>
    </source>
</reference>
<reference evidence="2 3" key="1">
    <citation type="journal article" date="2007" name="Nature">
        <title>The medaka draft genome and insights into vertebrate genome evolution.</title>
        <authorList>
            <person name="Kasahara M."/>
            <person name="Naruse K."/>
            <person name="Sasaki S."/>
            <person name="Nakatani Y."/>
            <person name="Qu W."/>
            <person name="Ahsan B."/>
            <person name="Yamada T."/>
            <person name="Nagayasu Y."/>
            <person name="Doi K."/>
            <person name="Kasai Y."/>
            <person name="Jindo T."/>
            <person name="Kobayashi D."/>
            <person name="Shimada A."/>
            <person name="Toyoda A."/>
            <person name="Kuroki Y."/>
            <person name="Fujiyama A."/>
            <person name="Sasaki T."/>
            <person name="Shimizu A."/>
            <person name="Asakawa S."/>
            <person name="Shimizu N."/>
            <person name="Hashimoto S."/>
            <person name="Yang J."/>
            <person name="Lee Y."/>
            <person name="Matsushima K."/>
            <person name="Sugano S."/>
            <person name="Sakaizumi M."/>
            <person name="Narita T."/>
            <person name="Ohishi K."/>
            <person name="Haga S."/>
            <person name="Ohta F."/>
            <person name="Nomoto H."/>
            <person name="Nogata K."/>
            <person name="Morishita T."/>
            <person name="Endo T."/>
            <person name="Shin-I T."/>
            <person name="Takeda H."/>
            <person name="Morishita S."/>
            <person name="Kohara Y."/>
        </authorList>
    </citation>
    <scope>NUCLEOTIDE SEQUENCE [LARGE SCALE GENOMIC DNA]</scope>
    <source>
        <strain evidence="2 3">Hd-rR</strain>
    </source>
</reference>
<dbReference type="InParanoid" id="H2L7I9"/>
<dbReference type="Gene3D" id="1.20.5.190">
    <property type="match status" value="1"/>
</dbReference>
<dbReference type="Proteomes" id="UP000001038">
    <property type="component" value="Chromosome 2"/>
</dbReference>
<evidence type="ECO:0000313" key="3">
    <source>
        <dbReference type="Proteomes" id="UP000001038"/>
    </source>
</evidence>
<dbReference type="Pfam" id="PF00612">
    <property type="entry name" value="IQ"/>
    <property type="match status" value="2"/>
</dbReference>
<dbReference type="HOGENOM" id="CLU_035387_0_0_1"/>
<dbReference type="Bgee" id="ENSORLG00000001455">
    <property type="expression patterns" value="Expressed in testis and 10 other cell types or tissues"/>
</dbReference>
<dbReference type="GO" id="GO:0005516">
    <property type="term" value="F:calmodulin binding"/>
    <property type="evidence" value="ECO:0007669"/>
    <property type="project" value="InterPro"/>
</dbReference>
<dbReference type="PANTHER" id="PTHR15673">
    <property type="entry name" value="IQ CALMODULIN-BINDING MOTIF CONTAINING PROTEIN 1"/>
    <property type="match status" value="1"/>
</dbReference>
<dbReference type="GO" id="GO:0005929">
    <property type="term" value="C:cilium"/>
    <property type="evidence" value="ECO:0000318"/>
    <property type="project" value="GO_Central"/>
</dbReference>
<evidence type="ECO:0000313" key="2">
    <source>
        <dbReference type="Ensembl" id="ENSORLP00000001802.2"/>
    </source>
</evidence>
<dbReference type="CDD" id="cd23767">
    <property type="entry name" value="IQCD"/>
    <property type="match status" value="2"/>
</dbReference>
<dbReference type="InterPro" id="IPR028765">
    <property type="entry name" value="IQCB1"/>
</dbReference>
<dbReference type="GO" id="GO:0060271">
    <property type="term" value="P:cilium assembly"/>
    <property type="evidence" value="ECO:0000318"/>
    <property type="project" value="GO_Central"/>
</dbReference>
<dbReference type="PANTHER" id="PTHR15673:SF2">
    <property type="entry name" value="IQ CALMODULIN-BINDING MOTIF-CONTAINING PROTEIN 1"/>
    <property type="match status" value="1"/>
</dbReference>
<name>H2L7I9_ORYLA</name>
<dbReference type="GeneTree" id="ENSGT00390000002188"/>
<reference evidence="2" key="2">
    <citation type="submission" date="2025-08" db="UniProtKB">
        <authorList>
            <consortium name="Ensembl"/>
        </authorList>
    </citation>
    <scope>IDENTIFICATION</scope>
    <source>
        <strain evidence="2">Hd-rR</strain>
    </source>
</reference>
<dbReference type="AlphaFoldDB" id="H2L7I9"/>
<evidence type="ECO:0000256" key="1">
    <source>
        <dbReference type="SAM" id="Coils"/>
    </source>
</evidence>
<dbReference type="InterPro" id="IPR000048">
    <property type="entry name" value="IQ_motif_EF-hand-BS"/>
</dbReference>